<keyword evidence="3" id="KW-1185">Reference proteome</keyword>
<evidence type="ECO:0000256" key="1">
    <source>
        <dbReference type="SAM" id="Phobius"/>
    </source>
</evidence>
<organism evidence="2 3">
    <name type="scientific">Cellulomonas iranensis</name>
    <dbReference type="NCBI Taxonomy" id="76862"/>
    <lineage>
        <taxon>Bacteria</taxon>
        <taxon>Bacillati</taxon>
        <taxon>Actinomycetota</taxon>
        <taxon>Actinomycetes</taxon>
        <taxon>Micrococcales</taxon>
        <taxon>Cellulomonadaceae</taxon>
        <taxon>Cellulomonas</taxon>
    </lineage>
</organism>
<gene>
    <name evidence="2" type="ORF">JO380_002175</name>
</gene>
<keyword evidence="1" id="KW-0472">Membrane</keyword>
<evidence type="ECO:0008006" key="4">
    <source>
        <dbReference type="Google" id="ProtNLM"/>
    </source>
</evidence>
<protein>
    <recommendedName>
        <fullName evidence="4">DUF4129 domain-containing protein</fullName>
    </recommendedName>
</protein>
<dbReference type="EMBL" id="JAUSVM010000001">
    <property type="protein sequence ID" value="MDQ0425794.1"/>
    <property type="molecule type" value="Genomic_DNA"/>
</dbReference>
<evidence type="ECO:0000313" key="3">
    <source>
        <dbReference type="Proteomes" id="UP001240250"/>
    </source>
</evidence>
<reference evidence="2 3" key="1">
    <citation type="submission" date="2023-07" db="EMBL/GenBank/DDBJ databases">
        <title>Sequencing the genomes of 1000 actinobacteria strains.</title>
        <authorList>
            <person name="Klenk H.-P."/>
        </authorList>
    </citation>
    <scope>NUCLEOTIDE SEQUENCE [LARGE SCALE GENOMIC DNA]</scope>
    <source>
        <strain evidence="2 3">DSM 14785</strain>
    </source>
</reference>
<dbReference type="Proteomes" id="UP001240250">
    <property type="component" value="Unassembled WGS sequence"/>
</dbReference>
<name>A0ABU0GKA2_9CELL</name>
<dbReference type="RefSeq" id="WP_070319498.1">
    <property type="nucleotide sequence ID" value="NZ_CP194061.1"/>
</dbReference>
<feature type="transmembrane region" description="Helical" evidence="1">
    <location>
        <begin position="15"/>
        <end position="37"/>
    </location>
</feature>
<sequence>MPAAELVDPMPFSWWWPWVAGAIVVLVAAWFVGVLLWTRRPAGAPPEPTPAPAARPAAKASTDPWAMLRATTLARLDEVERRYRAGDVDARGAHLELRAAVREFASVRTGVDTTTMTASQARERRETRPLAPLLEQSSVPAFARSSRTRVTRSLDQARARVRSW</sequence>
<comment type="caution">
    <text evidence="2">The sequence shown here is derived from an EMBL/GenBank/DDBJ whole genome shotgun (WGS) entry which is preliminary data.</text>
</comment>
<keyword evidence="1" id="KW-0812">Transmembrane</keyword>
<accession>A0ABU0GKA2</accession>
<keyword evidence="1" id="KW-1133">Transmembrane helix</keyword>
<proteinExistence type="predicted"/>
<evidence type="ECO:0000313" key="2">
    <source>
        <dbReference type="EMBL" id="MDQ0425794.1"/>
    </source>
</evidence>